<dbReference type="InParanoid" id="A0A074Y6J7"/>
<dbReference type="AlphaFoldDB" id="A0A074Y6J7"/>
<name>A0A074Y6J7_AURSE</name>
<evidence type="ECO:0000313" key="2">
    <source>
        <dbReference type="Proteomes" id="UP000030641"/>
    </source>
</evidence>
<proteinExistence type="predicted"/>
<organism evidence="1 2">
    <name type="scientific">Aureobasidium subglaciale (strain EXF-2481)</name>
    <name type="common">Aureobasidium pullulans var. subglaciale</name>
    <dbReference type="NCBI Taxonomy" id="1043005"/>
    <lineage>
        <taxon>Eukaryota</taxon>
        <taxon>Fungi</taxon>
        <taxon>Dikarya</taxon>
        <taxon>Ascomycota</taxon>
        <taxon>Pezizomycotina</taxon>
        <taxon>Dothideomycetes</taxon>
        <taxon>Dothideomycetidae</taxon>
        <taxon>Dothideales</taxon>
        <taxon>Saccotheciaceae</taxon>
        <taxon>Aureobasidium</taxon>
    </lineage>
</organism>
<dbReference type="EMBL" id="KL584777">
    <property type="protein sequence ID" value="KEQ91574.1"/>
    <property type="molecule type" value="Genomic_DNA"/>
</dbReference>
<sequence length="80" mass="8554">MLVPILPFAGDLALLFELALLLNDEGCTATLLALAMLSVRTVWALATASTGSRVLAPILPFAGDLALLFELQERLSTRRS</sequence>
<dbReference type="GeneID" id="25367543"/>
<reference evidence="1 2" key="1">
    <citation type="journal article" date="2014" name="BMC Genomics">
        <title>Genome sequencing of four Aureobasidium pullulans varieties: biotechnological potential, stress tolerance, and description of new species.</title>
        <authorList>
            <person name="Gostin Ar C."/>
            <person name="Ohm R.A."/>
            <person name="Kogej T."/>
            <person name="Sonjak S."/>
            <person name="Turk M."/>
            <person name="Zajc J."/>
            <person name="Zalar P."/>
            <person name="Grube M."/>
            <person name="Sun H."/>
            <person name="Han J."/>
            <person name="Sharma A."/>
            <person name="Chiniquy J."/>
            <person name="Ngan C.Y."/>
            <person name="Lipzen A."/>
            <person name="Barry K."/>
            <person name="Grigoriev I.V."/>
            <person name="Gunde-Cimerman N."/>
        </authorList>
    </citation>
    <scope>NUCLEOTIDE SEQUENCE [LARGE SCALE GENOMIC DNA]</scope>
    <source>
        <strain evidence="1 2">EXF-2481</strain>
    </source>
</reference>
<accession>A0A074Y6J7</accession>
<dbReference type="Proteomes" id="UP000030641">
    <property type="component" value="Unassembled WGS sequence"/>
</dbReference>
<protein>
    <submittedName>
        <fullName evidence="1">Uncharacterized protein</fullName>
    </submittedName>
</protein>
<gene>
    <name evidence="1" type="ORF">AUEXF2481DRAFT_43949</name>
</gene>
<dbReference type="RefSeq" id="XP_013340050.1">
    <property type="nucleotide sequence ID" value="XM_013484596.1"/>
</dbReference>
<dbReference type="HOGENOM" id="CLU_2589342_0_0_1"/>
<evidence type="ECO:0000313" key="1">
    <source>
        <dbReference type="EMBL" id="KEQ91574.1"/>
    </source>
</evidence>
<keyword evidence="2" id="KW-1185">Reference proteome</keyword>